<accession>A0A8G1W347</accession>
<evidence type="ECO:0000313" key="2">
    <source>
        <dbReference type="EMBL" id="RAK78724.1"/>
    </source>
</evidence>
<evidence type="ECO:0000313" key="3">
    <source>
        <dbReference type="Proteomes" id="UP000249789"/>
    </source>
</evidence>
<evidence type="ECO:0000256" key="1">
    <source>
        <dbReference type="SAM" id="MobiDB-lite"/>
    </source>
</evidence>
<dbReference type="VEuPathDB" id="FungiDB:BO72DRAFT_446940"/>
<dbReference type="RefSeq" id="XP_040802734.1">
    <property type="nucleotide sequence ID" value="XM_040944415.1"/>
</dbReference>
<gene>
    <name evidence="2" type="ORF">BO72DRAFT_446940</name>
</gene>
<dbReference type="EMBL" id="KZ824636">
    <property type="protein sequence ID" value="RAK78724.1"/>
    <property type="molecule type" value="Genomic_DNA"/>
</dbReference>
<dbReference type="AlphaFoldDB" id="A0A8G1W347"/>
<feature type="compositionally biased region" description="Basic and acidic residues" evidence="1">
    <location>
        <begin position="28"/>
        <end position="42"/>
    </location>
</feature>
<name>A0A8G1W347_9EURO</name>
<keyword evidence="3" id="KW-1185">Reference proteome</keyword>
<protein>
    <submittedName>
        <fullName evidence="2">Uncharacterized protein</fullName>
    </submittedName>
</protein>
<dbReference type="OrthoDB" id="4498975at2759"/>
<proteinExistence type="predicted"/>
<sequence length="176" mass="19021">MARSVGRQIGLPVVGLALHLMIHGTKLPEPEKQQGSCHRAEDDTGDATPGDGIGAIGVIPTLEKVDWRHGCGGWVSMYCTEYRAAQLISEIDVFVVPSMQAQPKESQLTGKSEEGVELEPYIIIIIIIFFSSPSCPYFPAAAGLVFPLTSTVRLLPWIPSYTNPPSPPLTNFGLAF</sequence>
<dbReference type="Proteomes" id="UP000249789">
    <property type="component" value="Unassembled WGS sequence"/>
</dbReference>
<feature type="region of interest" description="Disordered" evidence="1">
    <location>
        <begin position="28"/>
        <end position="51"/>
    </location>
</feature>
<dbReference type="GeneID" id="63861748"/>
<organism evidence="2 3">
    <name type="scientific">Aspergillus fijiensis CBS 313.89</name>
    <dbReference type="NCBI Taxonomy" id="1448319"/>
    <lineage>
        <taxon>Eukaryota</taxon>
        <taxon>Fungi</taxon>
        <taxon>Dikarya</taxon>
        <taxon>Ascomycota</taxon>
        <taxon>Pezizomycotina</taxon>
        <taxon>Eurotiomycetes</taxon>
        <taxon>Eurotiomycetidae</taxon>
        <taxon>Eurotiales</taxon>
        <taxon>Aspergillaceae</taxon>
        <taxon>Aspergillus</taxon>
    </lineage>
</organism>
<reference evidence="2 3" key="1">
    <citation type="submission" date="2018-02" db="EMBL/GenBank/DDBJ databases">
        <title>The genomes of Aspergillus section Nigri reveals drivers in fungal speciation.</title>
        <authorList>
            <consortium name="DOE Joint Genome Institute"/>
            <person name="Vesth T.C."/>
            <person name="Nybo J."/>
            <person name="Theobald S."/>
            <person name="Brandl J."/>
            <person name="Frisvad J.C."/>
            <person name="Nielsen K.F."/>
            <person name="Lyhne E.K."/>
            <person name="Kogle M.E."/>
            <person name="Kuo A."/>
            <person name="Riley R."/>
            <person name="Clum A."/>
            <person name="Nolan M."/>
            <person name="Lipzen A."/>
            <person name="Salamov A."/>
            <person name="Henrissat B."/>
            <person name="Wiebenga A."/>
            <person name="De vries R.P."/>
            <person name="Grigoriev I.V."/>
            <person name="Mortensen U.H."/>
            <person name="Andersen M.R."/>
            <person name="Baker S.E."/>
        </authorList>
    </citation>
    <scope>NUCLEOTIDE SEQUENCE [LARGE SCALE GENOMIC DNA]</scope>
    <source>
        <strain evidence="2 3">CBS 313.89</strain>
    </source>
</reference>